<dbReference type="HOGENOM" id="CLU_101329_0_0_7"/>
<dbReference type="GO" id="GO:0043565">
    <property type="term" value="F:sequence-specific DNA binding"/>
    <property type="evidence" value="ECO:0007669"/>
    <property type="project" value="TreeGrafter"/>
</dbReference>
<dbReference type="Gene3D" id="3.30.70.1290">
    <property type="entry name" value="Transposase IS200-like"/>
    <property type="match status" value="1"/>
</dbReference>
<reference evidence="2 3" key="1">
    <citation type="journal article" date="2012" name="Environ. Microbiol.">
        <title>The genome sequence of Desulfatibacillum alkenivorans AK-01: a blueprint for anaerobic alkane oxidation.</title>
        <authorList>
            <person name="Callaghan A.V."/>
            <person name="Morris B.E."/>
            <person name="Pereira I.A."/>
            <person name="McInerney M.J."/>
            <person name="Austin R.N."/>
            <person name="Groves J.T."/>
            <person name="Kukor J.J."/>
            <person name="Suflita J.M."/>
            <person name="Young L.Y."/>
            <person name="Zylstra G.J."/>
            <person name="Wawrik B."/>
        </authorList>
    </citation>
    <scope>NUCLEOTIDE SEQUENCE [LARGE SCALE GENOMIC DNA]</scope>
    <source>
        <strain evidence="2 3">AK-01</strain>
    </source>
</reference>
<dbReference type="EMBL" id="CP001322">
    <property type="protein sequence ID" value="ACL05113.1"/>
    <property type="molecule type" value="Genomic_DNA"/>
</dbReference>
<dbReference type="InterPro" id="IPR052715">
    <property type="entry name" value="RAYT_transposase"/>
</dbReference>
<dbReference type="SUPFAM" id="SSF143422">
    <property type="entry name" value="Transposase IS200-like"/>
    <property type="match status" value="1"/>
</dbReference>
<gene>
    <name evidence="2" type="ordered locus">Dalk_3425</name>
</gene>
<evidence type="ECO:0000313" key="2">
    <source>
        <dbReference type="EMBL" id="ACL05113.1"/>
    </source>
</evidence>
<protein>
    <recommendedName>
        <fullName evidence="1">Transposase IS200-like domain-containing protein</fullName>
    </recommendedName>
</protein>
<name>B8FLG7_DESAL</name>
<dbReference type="PANTHER" id="PTHR36966">
    <property type="entry name" value="REP-ASSOCIATED TYROSINE TRANSPOSASE"/>
    <property type="match status" value="1"/>
</dbReference>
<dbReference type="Proteomes" id="UP000000739">
    <property type="component" value="Chromosome"/>
</dbReference>
<sequence length="234" mass="26138">MAKTPIKPAFRPLRLRGYDYSSAGAYFVTICAQDRKSIFGRIAEKSMILNQAGQLVLDVWNRLPERFSCLNLDSFIIMPNHVHGILIFPGDMAKSEDRLSSVYQQINGGNSGTHPCSKRQTGPHSNVASGLALPQGKACCSLEKSKTSSAAKSDKMSGTCTNPKDVYSLGDVVGAFKSLSTREINKRFNRSGPIWQPNYYEHVIRNERSLNLAREYIMNNPAKWAYDKENPMKK</sequence>
<dbReference type="eggNOG" id="COG1943">
    <property type="taxonomic scope" value="Bacteria"/>
</dbReference>
<dbReference type="GO" id="GO:0006313">
    <property type="term" value="P:DNA transposition"/>
    <property type="evidence" value="ECO:0007669"/>
    <property type="project" value="InterPro"/>
</dbReference>
<dbReference type="GO" id="GO:0004803">
    <property type="term" value="F:transposase activity"/>
    <property type="evidence" value="ECO:0007669"/>
    <property type="project" value="InterPro"/>
</dbReference>
<dbReference type="InterPro" id="IPR002686">
    <property type="entry name" value="Transposase_17"/>
</dbReference>
<keyword evidence="3" id="KW-1185">Reference proteome</keyword>
<feature type="domain" description="Transposase IS200-like" evidence="1">
    <location>
        <begin position="21"/>
        <end position="220"/>
    </location>
</feature>
<dbReference type="InterPro" id="IPR036515">
    <property type="entry name" value="Transposase_17_sf"/>
</dbReference>
<dbReference type="KEGG" id="dal:Dalk_3425"/>
<organism evidence="2 3">
    <name type="scientific">Desulfatibacillum aliphaticivorans</name>
    <dbReference type="NCBI Taxonomy" id="218208"/>
    <lineage>
        <taxon>Bacteria</taxon>
        <taxon>Pseudomonadati</taxon>
        <taxon>Thermodesulfobacteriota</taxon>
        <taxon>Desulfobacteria</taxon>
        <taxon>Desulfobacterales</taxon>
        <taxon>Desulfatibacillaceae</taxon>
        <taxon>Desulfatibacillum</taxon>
    </lineage>
</organism>
<dbReference type="AlphaFoldDB" id="B8FLG7"/>
<evidence type="ECO:0000259" key="1">
    <source>
        <dbReference type="SMART" id="SM01321"/>
    </source>
</evidence>
<evidence type="ECO:0000313" key="3">
    <source>
        <dbReference type="Proteomes" id="UP000000739"/>
    </source>
</evidence>
<proteinExistence type="predicted"/>
<dbReference type="SMART" id="SM01321">
    <property type="entry name" value="Y1_Tnp"/>
    <property type="match status" value="1"/>
</dbReference>
<dbReference type="PANTHER" id="PTHR36966:SF1">
    <property type="entry name" value="REP-ASSOCIATED TYROSINE TRANSPOSASE"/>
    <property type="match status" value="1"/>
</dbReference>
<accession>B8FLG7</accession>